<feature type="transmembrane region" description="Helical" evidence="1">
    <location>
        <begin position="74"/>
        <end position="96"/>
    </location>
</feature>
<name>A0ABD5Z4P0_9EURY</name>
<feature type="transmembrane region" description="Helical" evidence="1">
    <location>
        <begin position="294"/>
        <end position="314"/>
    </location>
</feature>
<proteinExistence type="predicted"/>
<keyword evidence="3" id="KW-1185">Reference proteome</keyword>
<evidence type="ECO:0000313" key="2">
    <source>
        <dbReference type="EMBL" id="MFC7200126.1"/>
    </source>
</evidence>
<sequence>MSVSKNDVLGYGVKLFGLLFAGVHVAARLGLVAVRVLARYGWGAGLLGALALADEERRHDAHRWLVLEGNRWHLVGALTGGMFLLTFSLGIVDVIGVRESSFVTTMFSTIIAGLFSFVPIVIAINSLTMTRLFGTPEGLRERLDDVRSFRADVEELADTPVSPTDPSAFLTLVLETVRDRSQTLLDDVSTAPEETRHAVGDFVRDLDEDIEEVEAEVAAHGSTLFAILLPMMNHDYSTYVNRVRHIRAEHADDLSTGAEETLATLQELLVAVDVARQYFKSVYLQQELAALSRWLAYSGIASFLASTFIVMLYASGYPPIVNATPLLVLVAAGLAVSFLPFSILFAYILRVATVVQRTSAPGTFTPQRERPPHER</sequence>
<gene>
    <name evidence="2" type="ORF">ACFQJ9_12015</name>
</gene>
<dbReference type="InterPro" id="IPR058278">
    <property type="entry name" value="DUF7972"/>
</dbReference>
<dbReference type="Proteomes" id="UP001596447">
    <property type="component" value="Unassembled WGS sequence"/>
</dbReference>
<reference evidence="2 3" key="1">
    <citation type="journal article" date="2019" name="Int. J. Syst. Evol. Microbiol.">
        <title>The Global Catalogue of Microorganisms (GCM) 10K type strain sequencing project: providing services to taxonomists for standard genome sequencing and annotation.</title>
        <authorList>
            <consortium name="The Broad Institute Genomics Platform"/>
            <consortium name="The Broad Institute Genome Sequencing Center for Infectious Disease"/>
            <person name="Wu L."/>
            <person name="Ma J."/>
        </authorList>
    </citation>
    <scope>NUCLEOTIDE SEQUENCE [LARGE SCALE GENOMIC DNA]</scope>
    <source>
        <strain evidence="2 3">XZGYJ-43</strain>
    </source>
</reference>
<dbReference type="EMBL" id="JBHTAR010000011">
    <property type="protein sequence ID" value="MFC7200126.1"/>
    <property type="molecule type" value="Genomic_DNA"/>
</dbReference>
<organism evidence="2 3">
    <name type="scientific">Halospeciosus flavus</name>
    <dbReference type="NCBI Taxonomy" id="3032283"/>
    <lineage>
        <taxon>Archaea</taxon>
        <taxon>Methanobacteriati</taxon>
        <taxon>Methanobacteriota</taxon>
        <taxon>Stenosarchaea group</taxon>
        <taxon>Halobacteria</taxon>
        <taxon>Halobacteriales</taxon>
        <taxon>Halobacteriaceae</taxon>
        <taxon>Halospeciosus</taxon>
    </lineage>
</organism>
<evidence type="ECO:0000313" key="3">
    <source>
        <dbReference type="Proteomes" id="UP001596447"/>
    </source>
</evidence>
<feature type="transmembrane region" description="Helical" evidence="1">
    <location>
        <begin position="102"/>
        <end position="124"/>
    </location>
</feature>
<keyword evidence="1" id="KW-1133">Transmembrane helix</keyword>
<evidence type="ECO:0000256" key="1">
    <source>
        <dbReference type="SAM" id="Phobius"/>
    </source>
</evidence>
<accession>A0ABD5Z4P0</accession>
<dbReference type="AlphaFoldDB" id="A0ABD5Z4P0"/>
<feature type="transmembrane region" description="Helical" evidence="1">
    <location>
        <begin position="12"/>
        <end position="31"/>
    </location>
</feature>
<dbReference type="RefSeq" id="WP_279530045.1">
    <property type="nucleotide sequence ID" value="NZ_CP122312.1"/>
</dbReference>
<comment type="caution">
    <text evidence="2">The sequence shown here is derived from an EMBL/GenBank/DDBJ whole genome shotgun (WGS) entry which is preliminary data.</text>
</comment>
<feature type="transmembrane region" description="Helical" evidence="1">
    <location>
        <begin position="326"/>
        <end position="349"/>
    </location>
</feature>
<keyword evidence="1" id="KW-0812">Transmembrane</keyword>
<keyword evidence="1" id="KW-0472">Membrane</keyword>
<protein>
    <submittedName>
        <fullName evidence="2">Uncharacterized protein</fullName>
    </submittedName>
</protein>
<dbReference type="Pfam" id="PF25927">
    <property type="entry name" value="DUF7972"/>
    <property type="match status" value="1"/>
</dbReference>